<organism evidence="1">
    <name type="scientific">Salmonella typhimurium</name>
    <dbReference type="NCBI Taxonomy" id="90371"/>
    <lineage>
        <taxon>Bacteria</taxon>
        <taxon>Pseudomonadati</taxon>
        <taxon>Pseudomonadota</taxon>
        <taxon>Gammaproteobacteria</taxon>
        <taxon>Enterobacterales</taxon>
        <taxon>Enterobacteriaceae</taxon>
        <taxon>Salmonella</taxon>
    </lineage>
</organism>
<dbReference type="InterPro" id="IPR038026">
    <property type="entry name" value="MtlR-like_sf"/>
</dbReference>
<dbReference type="InterPro" id="IPR007761">
    <property type="entry name" value="MtlR-like"/>
</dbReference>
<name>A0A5W7DWP0_SALTM</name>
<reference evidence="1" key="1">
    <citation type="journal article" date="2018" name="Genome Biol.">
        <title>SKESA: strategic k-mer extension for scrupulous assemblies.</title>
        <authorList>
            <person name="Souvorov A."/>
            <person name="Agarwala R."/>
            <person name="Lipman D.J."/>
        </authorList>
    </citation>
    <scope>NUCLEOTIDE SEQUENCE</scope>
    <source>
        <strain evidence="1">Tha13</strain>
    </source>
</reference>
<comment type="caution">
    <text evidence="1">The sequence shown here is derived from an EMBL/GenBank/DDBJ whole genome shotgun (WGS) entry which is preliminary data.</text>
</comment>
<accession>A0A5W7DWP0</accession>
<dbReference type="EMBL" id="DAANKJ010000050">
    <property type="protein sequence ID" value="HAD0242895.1"/>
    <property type="molecule type" value="Genomic_DNA"/>
</dbReference>
<protein>
    <submittedName>
        <fullName evidence="1">Transcriptional regulator</fullName>
    </submittedName>
</protein>
<dbReference type="PANTHER" id="PTHR37941:SF1">
    <property type="entry name" value="FUMARASE E-RELATED"/>
    <property type="match status" value="1"/>
</dbReference>
<dbReference type="AlphaFoldDB" id="A0A5W7DWP0"/>
<dbReference type="Gene3D" id="1.20.120.330">
    <property type="entry name" value="Nucleotidyltransferases domain 2"/>
    <property type="match status" value="1"/>
</dbReference>
<proteinExistence type="predicted"/>
<sequence length="184" mass="20468">MFEKGVPESVSDKTQIELGQFLSELNKESDRGSVLIAASIFDEWLSEIIQAHLLNDKVAKGLLNGATAPLSSFAARTGLAYALGLIMEHEYKELNTLRSIRNAFGHSWNGVSFATPKIQNQLEQLPWLGPKDVPNTPKTKFMFFVSILLADLMHRKQLVERDKVTSKVWGHTARGNLVGKTTNC</sequence>
<dbReference type="GO" id="GO:0045892">
    <property type="term" value="P:negative regulation of DNA-templated transcription"/>
    <property type="evidence" value="ECO:0007669"/>
    <property type="project" value="TreeGrafter"/>
</dbReference>
<evidence type="ECO:0000313" key="1">
    <source>
        <dbReference type="EMBL" id="HAD0242895.1"/>
    </source>
</evidence>
<dbReference type="Pfam" id="PF05068">
    <property type="entry name" value="MtlR"/>
    <property type="match status" value="1"/>
</dbReference>
<dbReference type="SUPFAM" id="SSF158668">
    <property type="entry name" value="MtlR-like"/>
    <property type="match status" value="1"/>
</dbReference>
<gene>
    <name evidence="1" type="ORF">G0L96_23185</name>
</gene>
<dbReference type="PANTHER" id="PTHR37941">
    <property type="entry name" value="FUMARASE E-RELATED"/>
    <property type="match status" value="1"/>
</dbReference>
<reference evidence="1" key="2">
    <citation type="submission" date="2019-08" db="EMBL/GenBank/DDBJ databases">
        <authorList>
            <consortium name="NCBI Pathogen Detection Project"/>
        </authorList>
    </citation>
    <scope>NUCLEOTIDE SEQUENCE</scope>
    <source>
        <strain evidence="1">Tha13</strain>
    </source>
</reference>